<dbReference type="GO" id="GO:0016020">
    <property type="term" value="C:membrane"/>
    <property type="evidence" value="ECO:0007669"/>
    <property type="project" value="InterPro"/>
</dbReference>
<proteinExistence type="inferred from homology"/>
<reference evidence="8 9" key="1">
    <citation type="submission" date="2019-09" db="EMBL/GenBank/DDBJ databases">
        <title>Genome sequence of Roseospira marina, one of the more divergent members of the non-sulfur purple photosynthetic bacterial family, the Rhodospirillaceae.</title>
        <authorList>
            <person name="Meyer T."/>
            <person name="Kyndt J."/>
        </authorList>
    </citation>
    <scope>NUCLEOTIDE SEQUENCE [LARGE SCALE GENOMIC DNA]</scope>
    <source>
        <strain evidence="8 9">DSM 15113</strain>
    </source>
</reference>
<keyword evidence="5" id="KW-0472">Membrane</keyword>
<dbReference type="PROSITE" id="PS50111">
    <property type="entry name" value="CHEMOTAXIS_TRANSDUC_2"/>
    <property type="match status" value="1"/>
</dbReference>
<keyword evidence="1 3" id="KW-0807">Transducer</keyword>
<keyword evidence="9" id="KW-1185">Reference proteome</keyword>
<dbReference type="PRINTS" id="PR00260">
    <property type="entry name" value="CHEMTRNSDUCR"/>
</dbReference>
<dbReference type="EMBL" id="VWPJ01000012">
    <property type="protein sequence ID" value="KAA5605021.1"/>
    <property type="molecule type" value="Genomic_DNA"/>
</dbReference>
<dbReference type="PANTHER" id="PTHR32089">
    <property type="entry name" value="METHYL-ACCEPTING CHEMOTAXIS PROTEIN MCPB"/>
    <property type="match status" value="1"/>
</dbReference>
<dbReference type="AlphaFoldDB" id="A0A5M6I9V2"/>
<dbReference type="InterPro" id="IPR004090">
    <property type="entry name" value="Chemotax_Me-accpt_rcpt"/>
</dbReference>
<comment type="caution">
    <text evidence="8">The sequence shown here is derived from an EMBL/GenBank/DDBJ whole genome shotgun (WGS) entry which is preliminary data.</text>
</comment>
<keyword evidence="5" id="KW-1133">Transmembrane helix</keyword>
<dbReference type="Proteomes" id="UP000324065">
    <property type="component" value="Unassembled WGS sequence"/>
</dbReference>
<dbReference type="PROSITE" id="PS50885">
    <property type="entry name" value="HAMP"/>
    <property type="match status" value="1"/>
</dbReference>
<dbReference type="Pfam" id="PF00015">
    <property type="entry name" value="MCPsignal"/>
    <property type="match status" value="1"/>
</dbReference>
<name>A0A5M6I9V2_9PROT</name>
<comment type="similarity">
    <text evidence="2">Belongs to the methyl-accepting chemotaxis (MCP) protein family.</text>
</comment>
<evidence type="ECO:0000256" key="3">
    <source>
        <dbReference type="PROSITE-ProRule" id="PRU00284"/>
    </source>
</evidence>
<evidence type="ECO:0000256" key="2">
    <source>
        <dbReference type="ARBA" id="ARBA00029447"/>
    </source>
</evidence>
<dbReference type="Pfam" id="PF00672">
    <property type="entry name" value="HAMP"/>
    <property type="match status" value="1"/>
</dbReference>
<dbReference type="GO" id="GO:0004888">
    <property type="term" value="F:transmembrane signaling receptor activity"/>
    <property type="evidence" value="ECO:0007669"/>
    <property type="project" value="InterPro"/>
</dbReference>
<dbReference type="InterPro" id="IPR004089">
    <property type="entry name" value="MCPsignal_dom"/>
</dbReference>
<evidence type="ECO:0000259" key="7">
    <source>
        <dbReference type="PROSITE" id="PS50885"/>
    </source>
</evidence>
<dbReference type="Gene3D" id="1.10.287.950">
    <property type="entry name" value="Methyl-accepting chemotaxis protein"/>
    <property type="match status" value="1"/>
</dbReference>
<dbReference type="CDD" id="cd06225">
    <property type="entry name" value="HAMP"/>
    <property type="match status" value="1"/>
</dbReference>
<organism evidence="8 9">
    <name type="scientific">Roseospira marina</name>
    <dbReference type="NCBI Taxonomy" id="140057"/>
    <lineage>
        <taxon>Bacteria</taxon>
        <taxon>Pseudomonadati</taxon>
        <taxon>Pseudomonadota</taxon>
        <taxon>Alphaproteobacteria</taxon>
        <taxon>Rhodospirillales</taxon>
        <taxon>Rhodospirillaceae</taxon>
        <taxon>Roseospira</taxon>
    </lineage>
</organism>
<feature type="domain" description="Methyl-accepting transducer" evidence="6">
    <location>
        <begin position="488"/>
        <end position="724"/>
    </location>
</feature>
<dbReference type="SMART" id="SM00304">
    <property type="entry name" value="HAMP"/>
    <property type="match status" value="1"/>
</dbReference>
<feature type="region of interest" description="Disordered" evidence="4">
    <location>
        <begin position="1"/>
        <end position="58"/>
    </location>
</feature>
<dbReference type="PANTHER" id="PTHR32089:SF112">
    <property type="entry name" value="LYSOZYME-LIKE PROTEIN-RELATED"/>
    <property type="match status" value="1"/>
</dbReference>
<dbReference type="Gene3D" id="6.10.340.10">
    <property type="match status" value="1"/>
</dbReference>
<evidence type="ECO:0000256" key="4">
    <source>
        <dbReference type="SAM" id="MobiDB-lite"/>
    </source>
</evidence>
<feature type="transmembrane region" description="Helical" evidence="5">
    <location>
        <begin position="372"/>
        <end position="392"/>
    </location>
</feature>
<evidence type="ECO:0000256" key="1">
    <source>
        <dbReference type="ARBA" id="ARBA00023224"/>
    </source>
</evidence>
<dbReference type="Pfam" id="PF22673">
    <property type="entry name" value="MCP-like_PDC_1"/>
    <property type="match status" value="1"/>
</dbReference>
<evidence type="ECO:0000259" key="6">
    <source>
        <dbReference type="PROSITE" id="PS50111"/>
    </source>
</evidence>
<keyword evidence="5" id="KW-0812">Transmembrane</keyword>
<feature type="transmembrane region" description="Helical" evidence="5">
    <location>
        <begin position="68"/>
        <end position="87"/>
    </location>
</feature>
<evidence type="ECO:0000313" key="9">
    <source>
        <dbReference type="Proteomes" id="UP000324065"/>
    </source>
</evidence>
<gene>
    <name evidence="8" type="ORF">F1188_13380</name>
</gene>
<dbReference type="GO" id="GO:0007165">
    <property type="term" value="P:signal transduction"/>
    <property type="evidence" value="ECO:0007669"/>
    <property type="project" value="UniProtKB-KW"/>
</dbReference>
<dbReference type="CDD" id="cd12913">
    <property type="entry name" value="PDC1_MCP_like"/>
    <property type="match status" value="1"/>
</dbReference>
<accession>A0A5M6I9V2</accession>
<sequence>MPPGSLPDAARQATERDTMACRPWALAPVLRRHPERGASEGQRTSRYRPRGHEPEGRSMKNLSLSWRIALQVTAVTIVGFAVFLSIITAHQRSYSESVGRQILEERGTRIATMVQTVIGDALATSSTMASALTGLRAAGVSDRTSYAEVVHKTIGAHPQFVGGGLGIEPDVLGADAAAAGQGYSTEAGRLAPYFYWEGNTVAWEPLLMGEGSGADEWYDLPIRLRRPVLTDSYSYEIAGQAVLMTTASAPIMDDGRAIGVATVDLALTDLQAQIAAVTVFKTGFGGLLSGTGHWVSHADSRRLHANVADPAIQAAHRAALRGTATVSTTDIGGRPFMFATLPVRFEAADATWVAFAAAPIAEIFAASNRLQWNMILIGLGFVAATIMVLLVIGRSIARPITRLTDVTTQIAQGDHGQIVSGIDRGDEIGALARSVEVFRKNVIQMEAMEAEQAQVKAQADADKRAAIRSLAAQFEASVGALIATVMDSAHAMRASAESMTQIAEQTRGQARDVATGADDASANAQTVAAAAEQLGHSVSEISRQMAHQSGAAEEAVQASSSSNQAIQGLADKVDAIGNVVNLITTIAEQTNLLALNATIEAARAGDAGKGFAVVANEVKSLANQTGKATDEIAAQITSVQDHSGTAVTSIADINARIERIKEISSSVAAAVEEQDAATAEINRNTQQAVTGILAVSSGIADVANALAQVGDTAGSVLSTAEEVSRQTETLSDRVKAFMADLSAQS</sequence>
<dbReference type="Gene3D" id="3.30.450.20">
    <property type="entry name" value="PAS domain"/>
    <property type="match status" value="2"/>
</dbReference>
<evidence type="ECO:0000256" key="5">
    <source>
        <dbReference type="SAM" id="Phobius"/>
    </source>
</evidence>
<dbReference type="OrthoDB" id="9814362at2"/>
<dbReference type="SMART" id="SM00283">
    <property type="entry name" value="MA"/>
    <property type="match status" value="1"/>
</dbReference>
<dbReference type="GO" id="GO:0006935">
    <property type="term" value="P:chemotaxis"/>
    <property type="evidence" value="ECO:0007669"/>
    <property type="project" value="InterPro"/>
</dbReference>
<feature type="domain" description="HAMP" evidence="7">
    <location>
        <begin position="394"/>
        <end position="447"/>
    </location>
</feature>
<protein>
    <submittedName>
        <fullName evidence="8">Methyl-accepting chemotaxis protein</fullName>
    </submittedName>
</protein>
<dbReference type="SUPFAM" id="SSF58104">
    <property type="entry name" value="Methyl-accepting chemotaxis protein (MCP) signaling domain"/>
    <property type="match status" value="1"/>
</dbReference>
<dbReference type="InterPro" id="IPR003660">
    <property type="entry name" value="HAMP_dom"/>
</dbReference>
<evidence type="ECO:0000313" key="8">
    <source>
        <dbReference type="EMBL" id="KAA5605021.1"/>
    </source>
</evidence>